<evidence type="ECO:0000256" key="2">
    <source>
        <dbReference type="SAM" id="Phobius"/>
    </source>
</evidence>
<comment type="caution">
    <text evidence="3">The sequence shown here is derived from an EMBL/GenBank/DDBJ whole genome shotgun (WGS) entry which is preliminary data.</text>
</comment>
<keyword evidence="2" id="KW-0812">Transmembrane</keyword>
<gene>
    <name evidence="3" type="ORF">NGM99_05035</name>
</gene>
<accession>A0ABT1C2U4</accession>
<keyword evidence="2" id="KW-0472">Membrane</keyword>
<evidence type="ECO:0000313" key="3">
    <source>
        <dbReference type="EMBL" id="MCO6049152.1"/>
    </source>
</evidence>
<organism evidence="3 4">
    <name type="scientific">Mesorhizobium liriopis</name>
    <dbReference type="NCBI Taxonomy" id="2953882"/>
    <lineage>
        <taxon>Bacteria</taxon>
        <taxon>Pseudomonadati</taxon>
        <taxon>Pseudomonadota</taxon>
        <taxon>Alphaproteobacteria</taxon>
        <taxon>Hyphomicrobiales</taxon>
        <taxon>Phyllobacteriaceae</taxon>
        <taxon>Mesorhizobium</taxon>
    </lineage>
</organism>
<proteinExistence type="predicted"/>
<feature type="transmembrane region" description="Helical" evidence="2">
    <location>
        <begin position="35"/>
        <end position="54"/>
    </location>
</feature>
<feature type="compositionally biased region" description="Basic and acidic residues" evidence="1">
    <location>
        <begin position="62"/>
        <end position="74"/>
    </location>
</feature>
<keyword evidence="4" id="KW-1185">Reference proteome</keyword>
<sequence length="87" mass="9301">MSLPKFLIGMAAVCGVVALWSVLDDASLGTVVLRVIICAALIQLGYFLCILVLVGREPETETEKNSAARGENEAAKTPSIEPNRSIR</sequence>
<dbReference type="RefSeq" id="WP_252816607.1">
    <property type="nucleotide sequence ID" value="NZ_JAMXQS010000002.1"/>
</dbReference>
<evidence type="ECO:0000313" key="4">
    <source>
        <dbReference type="Proteomes" id="UP001205906"/>
    </source>
</evidence>
<protein>
    <submittedName>
        <fullName evidence="3">Exopolysaccharide production repressor exox</fullName>
    </submittedName>
</protein>
<name>A0ABT1C2U4_9HYPH</name>
<keyword evidence="2" id="KW-1133">Transmembrane helix</keyword>
<feature type="region of interest" description="Disordered" evidence="1">
    <location>
        <begin position="62"/>
        <end position="87"/>
    </location>
</feature>
<feature type="transmembrane region" description="Helical" evidence="2">
    <location>
        <begin position="6"/>
        <end position="23"/>
    </location>
</feature>
<dbReference type="Proteomes" id="UP001205906">
    <property type="component" value="Unassembled WGS sequence"/>
</dbReference>
<reference evidence="3 4" key="1">
    <citation type="submission" date="2022-06" db="EMBL/GenBank/DDBJ databases">
        <title>Mesorhizobium sp. strain RP14 Genome sequencing and assembly.</title>
        <authorList>
            <person name="Kim I."/>
        </authorList>
    </citation>
    <scope>NUCLEOTIDE SEQUENCE [LARGE SCALE GENOMIC DNA]</scope>
    <source>
        <strain evidence="4">RP14(2022)</strain>
    </source>
</reference>
<dbReference type="EMBL" id="JAMXQS010000002">
    <property type="protein sequence ID" value="MCO6049152.1"/>
    <property type="molecule type" value="Genomic_DNA"/>
</dbReference>
<evidence type="ECO:0000256" key="1">
    <source>
        <dbReference type="SAM" id="MobiDB-lite"/>
    </source>
</evidence>